<evidence type="ECO:0000313" key="1">
    <source>
        <dbReference type="EMBL" id="CAG8671657.1"/>
    </source>
</evidence>
<dbReference type="EMBL" id="CAJVPW010016654">
    <property type="protein sequence ID" value="CAG8671657.1"/>
    <property type="molecule type" value="Genomic_DNA"/>
</dbReference>
<sequence>MSKKLRIESQKINSESENDNGFKENASIYNRTESEIDLSTKNLQEVESDLTYMYDDQNTIKSLICSLCKARYKASNSPGTLATHLRTKHKEKAELVQAILDKFASKPYSKQDQRYKELTDSIVDFIICCQLPFAI</sequence>
<comment type="caution">
    <text evidence="1">The sequence shown here is derived from an EMBL/GenBank/DDBJ whole genome shotgun (WGS) entry which is preliminary data.</text>
</comment>
<keyword evidence="2" id="KW-1185">Reference proteome</keyword>
<evidence type="ECO:0000313" key="2">
    <source>
        <dbReference type="Proteomes" id="UP000789366"/>
    </source>
</evidence>
<feature type="non-terminal residue" evidence="1">
    <location>
        <position position="135"/>
    </location>
</feature>
<dbReference type="Proteomes" id="UP000789366">
    <property type="component" value="Unassembled WGS sequence"/>
</dbReference>
<name>A0ACA9NTJ0_9GLOM</name>
<proteinExistence type="predicted"/>
<organism evidence="1 2">
    <name type="scientific">Cetraspora pellucida</name>
    <dbReference type="NCBI Taxonomy" id="1433469"/>
    <lineage>
        <taxon>Eukaryota</taxon>
        <taxon>Fungi</taxon>
        <taxon>Fungi incertae sedis</taxon>
        <taxon>Mucoromycota</taxon>
        <taxon>Glomeromycotina</taxon>
        <taxon>Glomeromycetes</taxon>
        <taxon>Diversisporales</taxon>
        <taxon>Gigasporaceae</taxon>
        <taxon>Cetraspora</taxon>
    </lineage>
</organism>
<gene>
    <name evidence="1" type="ORF">SPELUC_LOCUS9694</name>
</gene>
<reference evidence="1" key="1">
    <citation type="submission" date="2021-06" db="EMBL/GenBank/DDBJ databases">
        <authorList>
            <person name="Kallberg Y."/>
            <person name="Tangrot J."/>
            <person name="Rosling A."/>
        </authorList>
    </citation>
    <scope>NUCLEOTIDE SEQUENCE</scope>
    <source>
        <strain evidence="1">28 12/20/2015</strain>
    </source>
</reference>
<protein>
    <submittedName>
        <fullName evidence="1">10189_t:CDS:1</fullName>
    </submittedName>
</protein>
<accession>A0ACA9NTJ0</accession>